<evidence type="ECO:0000256" key="4">
    <source>
        <dbReference type="ARBA" id="ARBA00022519"/>
    </source>
</evidence>
<keyword evidence="6 8" id="KW-1133">Transmembrane helix</keyword>
<keyword evidence="7 8" id="KW-0472">Membrane</keyword>
<dbReference type="Gene3D" id="1.20.1640.10">
    <property type="entry name" value="Multidrug efflux transporter AcrB transmembrane domain"/>
    <property type="match status" value="2"/>
</dbReference>
<evidence type="ECO:0000313" key="10">
    <source>
        <dbReference type="Proteomes" id="UP000317093"/>
    </source>
</evidence>
<protein>
    <submittedName>
        <fullName evidence="9">Multidrug resistance protein MdtC</fullName>
    </submittedName>
</protein>
<dbReference type="Gene3D" id="3.30.70.1430">
    <property type="entry name" value="Multidrug efflux transporter AcrB pore domain"/>
    <property type="match status" value="2"/>
</dbReference>
<dbReference type="KEGG" id="knv:Pan216_55220"/>
<dbReference type="AlphaFoldDB" id="A0A518BCC4"/>
<organism evidence="9 10">
    <name type="scientific">Kolteria novifilia</name>
    <dbReference type="NCBI Taxonomy" id="2527975"/>
    <lineage>
        <taxon>Bacteria</taxon>
        <taxon>Pseudomonadati</taxon>
        <taxon>Planctomycetota</taxon>
        <taxon>Planctomycetia</taxon>
        <taxon>Kolteriales</taxon>
        <taxon>Kolteriaceae</taxon>
        <taxon>Kolteria</taxon>
    </lineage>
</organism>
<dbReference type="FunFam" id="1.20.1640.10:FF:000001">
    <property type="entry name" value="Efflux pump membrane transporter"/>
    <property type="match status" value="1"/>
</dbReference>
<keyword evidence="3" id="KW-1003">Cell membrane</keyword>
<feature type="transmembrane region" description="Helical" evidence="8">
    <location>
        <begin position="530"/>
        <end position="550"/>
    </location>
</feature>
<dbReference type="GO" id="GO:0005886">
    <property type="term" value="C:plasma membrane"/>
    <property type="evidence" value="ECO:0007669"/>
    <property type="project" value="UniProtKB-SubCell"/>
</dbReference>
<dbReference type="PANTHER" id="PTHR32063:SF21">
    <property type="entry name" value="MULTIDRUG RESISTANCE PROTEIN MDTB"/>
    <property type="match status" value="1"/>
</dbReference>
<feature type="transmembrane region" description="Helical" evidence="8">
    <location>
        <begin position="387"/>
        <end position="411"/>
    </location>
</feature>
<dbReference type="Gene3D" id="3.30.70.1320">
    <property type="entry name" value="Multidrug efflux transporter AcrB pore domain like"/>
    <property type="match status" value="1"/>
</dbReference>
<dbReference type="SUPFAM" id="SSF82714">
    <property type="entry name" value="Multidrug efflux transporter AcrB TolC docking domain, DN and DC subdomains"/>
    <property type="match status" value="2"/>
</dbReference>
<reference evidence="9 10" key="1">
    <citation type="submission" date="2019-02" db="EMBL/GenBank/DDBJ databases">
        <title>Deep-cultivation of Planctomycetes and their phenomic and genomic characterization uncovers novel biology.</title>
        <authorList>
            <person name="Wiegand S."/>
            <person name="Jogler M."/>
            <person name="Boedeker C."/>
            <person name="Pinto D."/>
            <person name="Vollmers J."/>
            <person name="Rivas-Marin E."/>
            <person name="Kohn T."/>
            <person name="Peeters S.H."/>
            <person name="Heuer A."/>
            <person name="Rast P."/>
            <person name="Oberbeckmann S."/>
            <person name="Bunk B."/>
            <person name="Jeske O."/>
            <person name="Meyerdierks A."/>
            <person name="Storesund J.E."/>
            <person name="Kallscheuer N."/>
            <person name="Luecker S."/>
            <person name="Lage O.M."/>
            <person name="Pohl T."/>
            <person name="Merkel B.J."/>
            <person name="Hornburger P."/>
            <person name="Mueller R.-W."/>
            <person name="Bruemmer F."/>
            <person name="Labrenz M."/>
            <person name="Spormann A.M."/>
            <person name="Op den Camp H."/>
            <person name="Overmann J."/>
            <person name="Amann R."/>
            <person name="Jetten M.S.M."/>
            <person name="Mascher T."/>
            <person name="Medema M.H."/>
            <person name="Devos D.P."/>
            <person name="Kaster A.-K."/>
            <person name="Ovreas L."/>
            <person name="Rohde M."/>
            <person name="Galperin M.Y."/>
            <person name="Jogler C."/>
        </authorList>
    </citation>
    <scope>NUCLEOTIDE SEQUENCE [LARGE SCALE GENOMIC DNA]</scope>
    <source>
        <strain evidence="9 10">Pan216</strain>
    </source>
</reference>
<keyword evidence="5 8" id="KW-0812">Transmembrane</keyword>
<feature type="transmembrane region" description="Helical" evidence="8">
    <location>
        <begin position="897"/>
        <end position="923"/>
    </location>
</feature>
<sequence>MNISELFIRRPVMTTLVMFSMVLFGLVSYFALPVSDLPNVSYPAIEITVSYPGASADRMASQCAAPLEQQLAMIAGIQQMTSSNSLGSTTITIQFDLSRNIDAAAGDVQAAIQRAQGYLPDDLPTPPVYLKVNPAEQPVIYIGLTSETLPTTTVYEYAQVLVANQLSMLEGVSQVLVYGNYLHAVRVEADPLKVASRDLSLSDVQNAIENANATLPTGSLRGPASNPTVLTDGQLNTAADYEPTIISYVNGSPVRLSDVATVEDSISNDQMKSWLNNRECVVMGVERLGNANTIALVDAIEKMYPILEDQLPASIKLFTVYKQSTSIQESVNDVRDTLGIAILLVIIVIFAFLRKVTATTISGLAVPFSLVCTFAVMYLAGFSLDNLSLMALTLSIGFVVDDAIVMMENVVRHIDMGKGPLQAAMDASREISFTILSMTLSLAAVFLPIIFMSGLLGRIFNEFGWTIIATIMVSGFISLSLTPTLCARLLKATPKREVEAKSPIEAETGLFKIFLQIYAHTLHWAMRFRLVVLLLGVASVIATGYLFMVMPKGFIPPEDKGYLIAFTVAEPGISFDDMCRHQLALYPILEKDPNVDSVLGVVGVVGPITSPNNGLLVIILKPRSERQHSSEELVPILAEKLRQVPGIEAFVVNPPAVPVNATQTKALYEYQMKSMDTAALYETAEKMLLKLQELPELQGVGTDTYLSNPQVSIEIDRELAESLGVSAQDIINALDNSYAERKIKKIYGTSLVFWLILEVGPDFRDDPQALSNIYVKTQSQQMIPLDTIVNVKETVGPLVVNHDGGIPAVTITFNNAEGVALSEAVTTVKDASQGMIPVEVTAQFQGALEAFIQSITSLYILFLLSFLVIYILLGMLYESFFHPVTVLSGLPSAALGGFVTLYLFNCALDFYAFLGIIMLIGIVKKNAIMVVDFAIEAQHKGEKTPIEAAVEGSLVRFRPIMMTTACAIFGAMPIALGLGAGAESRRPLGLAVVGGLVFSQLVTLYLTPVIYSYLESLQERLGGHRHPNSPPTSEAR</sequence>
<feature type="transmembrane region" description="Helical" evidence="8">
    <location>
        <begin position="463"/>
        <end position="486"/>
    </location>
</feature>
<feature type="transmembrane region" description="Helical" evidence="8">
    <location>
        <begin position="960"/>
        <end position="982"/>
    </location>
</feature>
<keyword evidence="10" id="KW-1185">Reference proteome</keyword>
<dbReference type="OrthoDB" id="220575at2"/>
<dbReference type="InterPro" id="IPR027463">
    <property type="entry name" value="AcrB_DN_DC_subdom"/>
</dbReference>
<feature type="transmembrane region" description="Helical" evidence="8">
    <location>
        <begin position="858"/>
        <end position="877"/>
    </location>
</feature>
<dbReference type="FunFam" id="3.30.70.1430:FF:000001">
    <property type="entry name" value="Efflux pump membrane transporter"/>
    <property type="match status" value="1"/>
</dbReference>
<dbReference type="EMBL" id="CP036279">
    <property type="protein sequence ID" value="QDU64631.1"/>
    <property type="molecule type" value="Genomic_DNA"/>
</dbReference>
<gene>
    <name evidence="9" type="primary">mdtC_3</name>
    <name evidence="9" type="ORF">Pan216_55220</name>
</gene>
<dbReference type="InterPro" id="IPR001036">
    <property type="entry name" value="Acrflvin-R"/>
</dbReference>
<accession>A0A518BCC4</accession>
<evidence type="ECO:0000256" key="6">
    <source>
        <dbReference type="ARBA" id="ARBA00022989"/>
    </source>
</evidence>
<dbReference type="SUPFAM" id="SSF82693">
    <property type="entry name" value="Multidrug efflux transporter AcrB pore domain, PN1, PN2, PC1 and PC2 subdomains"/>
    <property type="match status" value="3"/>
</dbReference>
<evidence type="ECO:0000256" key="5">
    <source>
        <dbReference type="ARBA" id="ARBA00022692"/>
    </source>
</evidence>
<dbReference type="PRINTS" id="PR00702">
    <property type="entry name" value="ACRIFLAVINRP"/>
</dbReference>
<evidence type="ECO:0000313" key="9">
    <source>
        <dbReference type="EMBL" id="QDU64631.1"/>
    </source>
</evidence>
<comment type="subcellular location">
    <subcellularLocation>
        <location evidence="1">Cell inner membrane</location>
        <topology evidence="1">Multi-pass membrane protein</topology>
    </subcellularLocation>
</comment>
<keyword evidence="4" id="KW-0997">Cell inner membrane</keyword>
<dbReference type="SUPFAM" id="SSF82866">
    <property type="entry name" value="Multidrug efflux transporter AcrB transmembrane domain"/>
    <property type="match status" value="2"/>
</dbReference>
<proteinExistence type="predicted"/>
<evidence type="ECO:0000256" key="7">
    <source>
        <dbReference type="ARBA" id="ARBA00023136"/>
    </source>
</evidence>
<feature type="transmembrane region" description="Helical" evidence="8">
    <location>
        <begin position="431"/>
        <end position="451"/>
    </location>
</feature>
<feature type="transmembrane region" description="Helical" evidence="8">
    <location>
        <begin position="988"/>
        <end position="1014"/>
    </location>
</feature>
<keyword evidence="2" id="KW-0813">Transport</keyword>
<name>A0A518BCC4_9BACT</name>
<dbReference type="GO" id="GO:0042910">
    <property type="term" value="F:xenobiotic transmembrane transporter activity"/>
    <property type="evidence" value="ECO:0007669"/>
    <property type="project" value="TreeGrafter"/>
</dbReference>
<dbReference type="Pfam" id="PF00873">
    <property type="entry name" value="ACR_tran"/>
    <property type="match status" value="1"/>
</dbReference>
<feature type="transmembrane region" description="Helical" evidence="8">
    <location>
        <begin position="360"/>
        <end position="381"/>
    </location>
</feature>
<feature type="transmembrane region" description="Helical" evidence="8">
    <location>
        <begin position="12"/>
        <end position="32"/>
    </location>
</feature>
<feature type="transmembrane region" description="Helical" evidence="8">
    <location>
        <begin position="337"/>
        <end position="353"/>
    </location>
</feature>
<dbReference type="Proteomes" id="UP000317093">
    <property type="component" value="Chromosome"/>
</dbReference>
<evidence type="ECO:0000256" key="1">
    <source>
        <dbReference type="ARBA" id="ARBA00004429"/>
    </source>
</evidence>
<evidence type="ECO:0000256" key="8">
    <source>
        <dbReference type="SAM" id="Phobius"/>
    </source>
</evidence>
<dbReference type="Gene3D" id="3.30.70.1440">
    <property type="entry name" value="Multidrug efflux transporter AcrB pore domain"/>
    <property type="match status" value="1"/>
</dbReference>
<evidence type="ECO:0000256" key="3">
    <source>
        <dbReference type="ARBA" id="ARBA00022475"/>
    </source>
</evidence>
<dbReference type="PANTHER" id="PTHR32063">
    <property type="match status" value="1"/>
</dbReference>
<dbReference type="Gene3D" id="3.30.2090.10">
    <property type="entry name" value="Multidrug efflux transporter AcrB TolC docking domain, DN and DC subdomains"/>
    <property type="match status" value="2"/>
</dbReference>
<evidence type="ECO:0000256" key="2">
    <source>
        <dbReference type="ARBA" id="ARBA00022448"/>
    </source>
</evidence>
<dbReference type="RefSeq" id="WP_145262969.1">
    <property type="nucleotide sequence ID" value="NZ_CP036279.1"/>
</dbReference>
<feature type="transmembrane region" description="Helical" evidence="8">
    <location>
        <begin position="598"/>
        <end position="620"/>
    </location>
</feature>